<evidence type="ECO:0000313" key="3">
    <source>
        <dbReference type="Ensembl" id="ENSSFAP00005029447.1"/>
    </source>
</evidence>
<dbReference type="PANTHER" id="PTHR47595:SF1">
    <property type="entry name" value="MYB_SANT-LIKE DNA-BINDING DOMAIN-CONTAINING PROTEIN"/>
    <property type="match status" value="1"/>
</dbReference>
<feature type="region of interest" description="Disordered" evidence="1">
    <location>
        <begin position="120"/>
        <end position="199"/>
    </location>
</feature>
<dbReference type="AlphaFoldDB" id="A0A672HK69"/>
<feature type="domain" description="Myb/SANT-like DNA-binding" evidence="2">
    <location>
        <begin position="4"/>
        <end position="93"/>
    </location>
</feature>
<feature type="region of interest" description="Disordered" evidence="1">
    <location>
        <begin position="242"/>
        <end position="266"/>
    </location>
</feature>
<dbReference type="OrthoDB" id="691673at2759"/>
<keyword evidence="4" id="KW-1185">Reference proteome</keyword>
<evidence type="ECO:0000259" key="2">
    <source>
        <dbReference type="Pfam" id="PF13837"/>
    </source>
</evidence>
<evidence type="ECO:0000256" key="1">
    <source>
        <dbReference type="SAM" id="MobiDB-lite"/>
    </source>
</evidence>
<reference evidence="3" key="2">
    <citation type="submission" date="2025-08" db="UniProtKB">
        <authorList>
            <consortium name="Ensembl"/>
        </authorList>
    </citation>
    <scope>IDENTIFICATION</scope>
</reference>
<sequence>MSTENWCNGEVEALLGIVGEEDIQRDLDGAVRNQKTFIVISGRMKELGFDRTAEQCRAKLKKLRGDYRKVKDHNSRSGVHRKNWRWLDLMDAIYGNRPATQGRDATAESDEARCRSLVDGEGARVSLQGEESPASGPSEVDFRCSTPAQATTASSSSSSTPSVDPPCSPIPPPRGRETPPALSRTQQRSARRRRDHPSELSMVLRELQANDSRLAQLNHDLLREELERHDRARQEELRLRREDMEARQEERRARREERRARYQDRKEERRLHLQFLEAQAETARQKEARVTAELQDHNQFFSRIFAQGVSALTQGSAALRDTALTE</sequence>
<reference evidence="3" key="1">
    <citation type="submission" date="2019-06" db="EMBL/GenBank/DDBJ databases">
        <authorList>
            <consortium name="Wellcome Sanger Institute Data Sharing"/>
        </authorList>
    </citation>
    <scope>NUCLEOTIDE SEQUENCE [LARGE SCALE GENOMIC DNA]</scope>
</reference>
<reference evidence="3" key="3">
    <citation type="submission" date="2025-09" db="UniProtKB">
        <authorList>
            <consortium name="Ensembl"/>
        </authorList>
    </citation>
    <scope>IDENTIFICATION</scope>
</reference>
<dbReference type="Pfam" id="PF13837">
    <property type="entry name" value="Myb_DNA-bind_4"/>
    <property type="match status" value="1"/>
</dbReference>
<dbReference type="InterPro" id="IPR044822">
    <property type="entry name" value="Myb_DNA-bind_4"/>
</dbReference>
<proteinExistence type="predicted"/>
<dbReference type="Ensembl" id="ENSSFAT00005030529.1">
    <property type="protein sequence ID" value="ENSSFAP00005029447.1"/>
    <property type="gene ID" value="ENSSFAG00005014973.1"/>
</dbReference>
<accession>A0A672HK69</accession>
<dbReference type="Proteomes" id="UP000472267">
    <property type="component" value="Chromosome 23"/>
</dbReference>
<protein>
    <submittedName>
        <fullName evidence="3">Trihelix transcription factor GT-3a-like</fullName>
    </submittedName>
</protein>
<gene>
    <name evidence="3" type="primary">LOC115396462</name>
</gene>
<name>A0A672HK69_SALFA</name>
<feature type="compositionally biased region" description="Low complexity" evidence="1">
    <location>
        <begin position="178"/>
        <end position="188"/>
    </location>
</feature>
<organism evidence="3 4">
    <name type="scientific">Salarias fasciatus</name>
    <name type="common">Jewelled blenny</name>
    <name type="synonym">Blennius fasciatus</name>
    <dbReference type="NCBI Taxonomy" id="181472"/>
    <lineage>
        <taxon>Eukaryota</taxon>
        <taxon>Metazoa</taxon>
        <taxon>Chordata</taxon>
        <taxon>Craniata</taxon>
        <taxon>Vertebrata</taxon>
        <taxon>Euteleostomi</taxon>
        <taxon>Actinopterygii</taxon>
        <taxon>Neopterygii</taxon>
        <taxon>Teleostei</taxon>
        <taxon>Neoteleostei</taxon>
        <taxon>Acanthomorphata</taxon>
        <taxon>Ovalentaria</taxon>
        <taxon>Blenniimorphae</taxon>
        <taxon>Blenniiformes</taxon>
        <taxon>Blennioidei</taxon>
        <taxon>Blenniidae</taxon>
        <taxon>Salariinae</taxon>
        <taxon>Salarias</taxon>
    </lineage>
</organism>
<dbReference type="OMA" id="MSTENWC"/>
<evidence type="ECO:0000313" key="4">
    <source>
        <dbReference type="Proteomes" id="UP000472267"/>
    </source>
</evidence>
<feature type="compositionally biased region" description="Low complexity" evidence="1">
    <location>
        <begin position="145"/>
        <end position="162"/>
    </location>
</feature>
<dbReference type="Gene3D" id="1.10.10.60">
    <property type="entry name" value="Homeodomain-like"/>
    <property type="match status" value="1"/>
</dbReference>
<dbReference type="InParanoid" id="A0A672HK69"/>
<dbReference type="PANTHER" id="PTHR47595">
    <property type="entry name" value="HEAT SHOCK 70 KDA PROTEIN 14"/>
    <property type="match status" value="1"/>
</dbReference>
<feature type="compositionally biased region" description="Pro residues" evidence="1">
    <location>
        <begin position="163"/>
        <end position="173"/>
    </location>
</feature>
<dbReference type="FunFam" id="1.10.10.60:FF:000032">
    <property type="entry name" value="Zinc finger and SCAN domain-containing 20"/>
    <property type="match status" value="1"/>
</dbReference>